<dbReference type="Gene3D" id="3.30.10.20">
    <property type="match status" value="1"/>
</dbReference>
<accession>A0A8J4E6V9</accession>
<dbReference type="AlphaFoldDB" id="A0A8J4E6V9"/>
<feature type="compositionally biased region" description="Basic and acidic residues" evidence="1">
    <location>
        <begin position="79"/>
        <end position="94"/>
    </location>
</feature>
<proteinExistence type="predicted"/>
<dbReference type="Proteomes" id="UP000612585">
    <property type="component" value="Unassembled WGS sequence"/>
</dbReference>
<dbReference type="EMBL" id="BOPG01000064">
    <property type="protein sequence ID" value="GIJ61242.1"/>
    <property type="molecule type" value="Genomic_DNA"/>
</dbReference>
<dbReference type="PROSITE" id="PS51178">
    <property type="entry name" value="PASTA"/>
    <property type="match status" value="1"/>
</dbReference>
<gene>
    <name evidence="3" type="ORF">Vau01_087580</name>
</gene>
<dbReference type="InterPro" id="IPR005543">
    <property type="entry name" value="PASTA_dom"/>
</dbReference>
<evidence type="ECO:0000256" key="1">
    <source>
        <dbReference type="SAM" id="MobiDB-lite"/>
    </source>
</evidence>
<keyword evidence="4" id="KW-1185">Reference proteome</keyword>
<evidence type="ECO:0000259" key="2">
    <source>
        <dbReference type="PROSITE" id="PS51178"/>
    </source>
</evidence>
<protein>
    <recommendedName>
        <fullName evidence="2">PASTA domain-containing protein</fullName>
    </recommendedName>
</protein>
<sequence length="122" mass="12689">MTWVGPSNADEVTVPDVVGLTVGDARRVAWDAGVVVAAEDPDGPPLGALTWPGVWIVTAQRPAPGSVLHRSGSVVVKFREGAGGHAAGDREPRRPVPPRDVLGAERDPESGQPGFRAQQSPS</sequence>
<comment type="caution">
    <text evidence="3">The sequence shown here is derived from an EMBL/GenBank/DDBJ whole genome shotgun (WGS) entry which is preliminary data.</text>
</comment>
<name>A0A8J4E6V9_9ACTN</name>
<dbReference type="Pfam" id="PF03793">
    <property type="entry name" value="PASTA"/>
    <property type="match status" value="1"/>
</dbReference>
<feature type="region of interest" description="Disordered" evidence="1">
    <location>
        <begin position="79"/>
        <end position="122"/>
    </location>
</feature>
<reference evidence="3" key="1">
    <citation type="submission" date="2021-01" db="EMBL/GenBank/DDBJ databases">
        <title>Whole genome shotgun sequence of Virgisporangium aurantiacum NBRC 16421.</title>
        <authorList>
            <person name="Komaki H."/>
            <person name="Tamura T."/>
        </authorList>
    </citation>
    <scope>NUCLEOTIDE SEQUENCE</scope>
    <source>
        <strain evidence="3">NBRC 16421</strain>
    </source>
</reference>
<feature type="domain" description="PASTA" evidence="2">
    <location>
        <begin position="8"/>
        <end position="80"/>
    </location>
</feature>
<dbReference type="CDD" id="cd06577">
    <property type="entry name" value="PASTA_pknB"/>
    <property type="match status" value="1"/>
</dbReference>
<evidence type="ECO:0000313" key="3">
    <source>
        <dbReference type="EMBL" id="GIJ61242.1"/>
    </source>
</evidence>
<evidence type="ECO:0000313" key="4">
    <source>
        <dbReference type="Proteomes" id="UP000612585"/>
    </source>
</evidence>
<dbReference type="RefSeq" id="WP_275424010.1">
    <property type="nucleotide sequence ID" value="NZ_BOPG01000064.1"/>
</dbReference>
<organism evidence="3 4">
    <name type="scientific">Virgisporangium aurantiacum</name>
    <dbReference type="NCBI Taxonomy" id="175570"/>
    <lineage>
        <taxon>Bacteria</taxon>
        <taxon>Bacillati</taxon>
        <taxon>Actinomycetota</taxon>
        <taxon>Actinomycetes</taxon>
        <taxon>Micromonosporales</taxon>
        <taxon>Micromonosporaceae</taxon>
        <taxon>Virgisporangium</taxon>
    </lineage>
</organism>